<dbReference type="InterPro" id="IPR036852">
    <property type="entry name" value="Peptidase_S8/S53_dom_sf"/>
</dbReference>
<reference evidence="2 3" key="1">
    <citation type="submission" date="2020-01" db="EMBL/GenBank/DDBJ databases">
        <title>The draft genome sequence of Corallococcus exiguus DSM 14696.</title>
        <authorList>
            <person name="Zhang X."/>
            <person name="Zhu H."/>
        </authorList>
    </citation>
    <scope>NUCLEOTIDE SEQUENCE [LARGE SCALE GENOMIC DNA]</scope>
    <source>
        <strain evidence="2 3">DSM 14696</strain>
    </source>
</reference>
<comment type="caution">
    <text evidence="2">The sequence shown here is derived from an EMBL/GenBank/DDBJ whole genome shotgun (WGS) entry which is preliminary data.</text>
</comment>
<gene>
    <name evidence="2" type="ORF">GTZ93_32640</name>
</gene>
<dbReference type="RefSeq" id="WP_139915133.1">
    <property type="nucleotide sequence ID" value="NZ_CBCSLE010000006.1"/>
</dbReference>
<dbReference type="GO" id="GO:0004252">
    <property type="term" value="F:serine-type endopeptidase activity"/>
    <property type="evidence" value="ECO:0007669"/>
    <property type="project" value="InterPro"/>
</dbReference>
<evidence type="ECO:0000313" key="2">
    <source>
        <dbReference type="EMBL" id="NBC44559.1"/>
    </source>
</evidence>
<sequence length="650" mass="70644">MGLKHLGYARRVILDEELDEELMAMYGDKTLVVWSGPGLDGHTPQAVIGDLQLYLMGQHEVPPPGPQLVTAQPVLCARRGGLVLSTEDRVDGFVGIDDEVCTELPLLDLWQGAGGIPKHGEIPEPQVVAHEESLLVSALDLIGLTQANALLGPEHPTPRIAIIDESFSGLPDELPEGFEPPVFHGLPRPLSRYRGPTEVGHGTRMAATLQEALGPTVQLGLFRLVPTEADVHSSWLAPTDLALILAHAIQAWKADLVLIPMGDALWGTPRHLRAVLREAQRVGRGGRGVPILCAVGDSTKNHCRDGPVSYALGADELASQPQVLAVSSTDTAGRWYRRYNETFCAPINRFGPAVAFSAPGEMYRVTSIEERLVDDSSVASALATAATAVVLRQAPHLHVHELREILQRTADVPPLVDDGPGTAHEHFNAWDREGHNPKLGAGRVNALAAMLAAADPVCFALLLTRSCPSRLPARGVAESEPAIIRALAWYNWVQVHAVTPGDDLDAEGQRLLSGYLRVRGVMARRLLSSSRWRESLMWLARHLMALWDGDDTLLDSEGNRDHGALALRLEHALETLRDELVTPAFPADAEELLPWLDALRAELGRKGGRWLQRFIFGGGSAFDPVWRPGTPTGILLRAILTTRKPRVEVG</sequence>
<dbReference type="Pfam" id="PF00082">
    <property type="entry name" value="Peptidase_S8"/>
    <property type="match status" value="1"/>
</dbReference>
<feature type="domain" description="Peptidase S8/S53" evidence="1">
    <location>
        <begin position="252"/>
        <end position="417"/>
    </location>
</feature>
<dbReference type="GO" id="GO:0006508">
    <property type="term" value="P:proteolysis"/>
    <property type="evidence" value="ECO:0007669"/>
    <property type="project" value="InterPro"/>
</dbReference>
<proteinExistence type="predicted"/>
<dbReference type="Proteomes" id="UP000537825">
    <property type="component" value="Unassembled WGS sequence"/>
</dbReference>
<protein>
    <submittedName>
        <fullName evidence="2">S8 family serine peptidase</fullName>
    </submittedName>
</protein>
<dbReference type="Gene3D" id="3.40.50.200">
    <property type="entry name" value="Peptidase S8/S53 domain"/>
    <property type="match status" value="1"/>
</dbReference>
<accession>A0A7X4YFT8</accession>
<evidence type="ECO:0000259" key="1">
    <source>
        <dbReference type="Pfam" id="PF00082"/>
    </source>
</evidence>
<organism evidence="2 3">
    <name type="scientific">Corallococcus exiguus</name>
    <dbReference type="NCBI Taxonomy" id="83462"/>
    <lineage>
        <taxon>Bacteria</taxon>
        <taxon>Pseudomonadati</taxon>
        <taxon>Myxococcota</taxon>
        <taxon>Myxococcia</taxon>
        <taxon>Myxococcales</taxon>
        <taxon>Cystobacterineae</taxon>
        <taxon>Myxococcaceae</taxon>
        <taxon>Corallococcus</taxon>
    </lineage>
</organism>
<dbReference type="InterPro" id="IPR000209">
    <property type="entry name" value="Peptidase_S8/S53_dom"/>
</dbReference>
<keyword evidence="3" id="KW-1185">Reference proteome</keyword>
<dbReference type="EMBL" id="JAAAPK010000010">
    <property type="protein sequence ID" value="NBC44559.1"/>
    <property type="molecule type" value="Genomic_DNA"/>
</dbReference>
<dbReference type="SUPFAM" id="SSF52743">
    <property type="entry name" value="Subtilisin-like"/>
    <property type="match status" value="1"/>
</dbReference>
<name>A0A7X4YFT8_9BACT</name>
<evidence type="ECO:0000313" key="3">
    <source>
        <dbReference type="Proteomes" id="UP000537825"/>
    </source>
</evidence>
<dbReference type="AlphaFoldDB" id="A0A7X4YFT8"/>